<comment type="caution">
    <text evidence="1">The sequence shown here is derived from an EMBL/GenBank/DDBJ whole genome shotgun (WGS) entry which is preliminary data.</text>
</comment>
<keyword evidence="2" id="KW-1185">Reference proteome</keyword>
<gene>
    <name evidence="1" type="ORF">PCOR1329_LOCUS60752</name>
</gene>
<accession>A0ABN9VV42</accession>
<dbReference type="EMBL" id="CAUYUJ010017616">
    <property type="protein sequence ID" value="CAK0876332.1"/>
    <property type="molecule type" value="Genomic_DNA"/>
</dbReference>
<reference evidence="1" key="1">
    <citation type="submission" date="2023-10" db="EMBL/GenBank/DDBJ databases">
        <authorList>
            <person name="Chen Y."/>
            <person name="Shah S."/>
            <person name="Dougan E. K."/>
            <person name="Thang M."/>
            <person name="Chan C."/>
        </authorList>
    </citation>
    <scope>NUCLEOTIDE SEQUENCE [LARGE SCALE GENOMIC DNA]</scope>
</reference>
<organism evidence="1 2">
    <name type="scientific">Prorocentrum cordatum</name>
    <dbReference type="NCBI Taxonomy" id="2364126"/>
    <lineage>
        <taxon>Eukaryota</taxon>
        <taxon>Sar</taxon>
        <taxon>Alveolata</taxon>
        <taxon>Dinophyceae</taxon>
        <taxon>Prorocentrales</taxon>
        <taxon>Prorocentraceae</taxon>
        <taxon>Prorocentrum</taxon>
    </lineage>
</organism>
<evidence type="ECO:0000313" key="1">
    <source>
        <dbReference type="EMBL" id="CAK0876332.1"/>
    </source>
</evidence>
<sequence length="108" mass="12576">MLHRLVVKQLCKFWHEEIVDDAYVTACQPLIEIQKKTLVEPPVSEQVQVFMGEVPRRWQLWCRTMTVMTIKVTEVIKVIKNMVLDDDVDAITVEMMVAVMLTLMLLTT</sequence>
<evidence type="ECO:0000313" key="2">
    <source>
        <dbReference type="Proteomes" id="UP001189429"/>
    </source>
</evidence>
<protein>
    <submittedName>
        <fullName evidence="1">Uncharacterized protein</fullName>
    </submittedName>
</protein>
<proteinExistence type="predicted"/>
<name>A0ABN9VV42_9DINO</name>
<dbReference type="Proteomes" id="UP001189429">
    <property type="component" value="Unassembled WGS sequence"/>
</dbReference>